<keyword evidence="3" id="KW-1185">Reference proteome</keyword>
<evidence type="ECO:0000256" key="1">
    <source>
        <dbReference type="SAM" id="SignalP"/>
    </source>
</evidence>
<dbReference type="GeneID" id="85316115"/>
<dbReference type="Proteomes" id="UP001244011">
    <property type="component" value="Unassembled WGS sequence"/>
</dbReference>
<proteinExistence type="predicted"/>
<dbReference type="EMBL" id="MU839046">
    <property type="protein sequence ID" value="KAK1761926.1"/>
    <property type="molecule type" value="Genomic_DNA"/>
</dbReference>
<protein>
    <submittedName>
        <fullName evidence="2">Uncharacterized protein</fullName>
    </submittedName>
</protein>
<sequence length="728" mass="82339">MKKWMYSLAFVGSSCLWALPPISKPMGTTSCHCRSNSLAMAFWVRSGSDRHTERRCRSVRPILGALRLAVSSTSNHGATARTNAEATYHRKPSSSVMAMYTTALPWTLPDVMEEAEQRRGSARLFLHLDAAHLMRWNKSWGWLSKQSNYRLHQPAKGDEWKGNIKTSLRKQNYMPSLQELHAVVPPANAMKKGWSCGGDLTQPFISLPFQKPSLPLTDTVTSLEPTQYALHMEDSMDPFNKLSPAILKEILVRLPNRQDVVSFNHASPALYRQHAILEVFAEKCDSKHYLCDSSLVQDAMAVLLFPTSTPTIHPSGRITAIDAHLQTWGAKRFPDPFLAADIPTMKALDSLYQKVCLYVKDYLSKATSGYLPWAYRRLPAWSHPDFAQGSNQRLLRTSPELCNADFDTDVLTLDEHRRIFRAFLRYELLCKIYGPISRREWAADSEACDLTCLNSNRTSDAYDDQDGDDEPHHRPGSRFQHWNWAILSSYENTAPFPPDLQLLTCVREYVLTLYGALIAGEVHADLPRRLEGSTRYPHLEYAPEVGEDEFPDDGIAADWDDAGEQGWSQPLVSILACAGFDVLTGVLASGSSRFRRLVHDLMVDEYGPRPLTEDDEYGHQPLTEDSVVVFWHRSSRTSEDCCGELMRLYRQRAWALFDDDRLYPGGWGLPTADEFREACSDRGYCAGGDWDTTDAELTDGGKLVVHGAKFYPSLVAWLRPFWKQHPYG</sequence>
<organism evidence="2 3">
    <name type="scientific">Phialemonium atrogriseum</name>
    <dbReference type="NCBI Taxonomy" id="1093897"/>
    <lineage>
        <taxon>Eukaryota</taxon>
        <taxon>Fungi</taxon>
        <taxon>Dikarya</taxon>
        <taxon>Ascomycota</taxon>
        <taxon>Pezizomycotina</taxon>
        <taxon>Sordariomycetes</taxon>
        <taxon>Sordariomycetidae</taxon>
        <taxon>Cephalothecales</taxon>
        <taxon>Cephalothecaceae</taxon>
        <taxon>Phialemonium</taxon>
    </lineage>
</organism>
<evidence type="ECO:0000313" key="2">
    <source>
        <dbReference type="EMBL" id="KAK1761926.1"/>
    </source>
</evidence>
<feature type="signal peptide" evidence="1">
    <location>
        <begin position="1"/>
        <end position="18"/>
    </location>
</feature>
<name>A0AAJ0BPH2_9PEZI</name>
<evidence type="ECO:0000313" key="3">
    <source>
        <dbReference type="Proteomes" id="UP001244011"/>
    </source>
</evidence>
<gene>
    <name evidence="2" type="ORF">QBC33DRAFT_624053</name>
</gene>
<comment type="caution">
    <text evidence="2">The sequence shown here is derived from an EMBL/GenBank/DDBJ whole genome shotgun (WGS) entry which is preliminary data.</text>
</comment>
<dbReference type="AlphaFoldDB" id="A0AAJ0BPH2"/>
<dbReference type="PROSITE" id="PS51257">
    <property type="entry name" value="PROKAR_LIPOPROTEIN"/>
    <property type="match status" value="1"/>
</dbReference>
<keyword evidence="1" id="KW-0732">Signal</keyword>
<accession>A0AAJ0BPH2</accession>
<reference evidence="2" key="1">
    <citation type="submission" date="2023-06" db="EMBL/GenBank/DDBJ databases">
        <title>Genome-scale phylogeny and comparative genomics of the fungal order Sordariales.</title>
        <authorList>
            <consortium name="Lawrence Berkeley National Laboratory"/>
            <person name="Hensen N."/>
            <person name="Bonometti L."/>
            <person name="Westerberg I."/>
            <person name="Brannstrom I.O."/>
            <person name="Guillou S."/>
            <person name="Cros-Aarteil S."/>
            <person name="Calhoun S."/>
            <person name="Haridas S."/>
            <person name="Kuo A."/>
            <person name="Mondo S."/>
            <person name="Pangilinan J."/>
            <person name="Riley R."/>
            <person name="Labutti K."/>
            <person name="Andreopoulos B."/>
            <person name="Lipzen A."/>
            <person name="Chen C."/>
            <person name="Yanf M."/>
            <person name="Daum C."/>
            <person name="Ng V."/>
            <person name="Clum A."/>
            <person name="Steindorff A."/>
            <person name="Ohm R."/>
            <person name="Martin F."/>
            <person name="Silar P."/>
            <person name="Natvig D."/>
            <person name="Lalanne C."/>
            <person name="Gautier V."/>
            <person name="Ament-Velasquez S.L."/>
            <person name="Kruys A."/>
            <person name="Hutchinson M.I."/>
            <person name="Powell A.J."/>
            <person name="Barry K."/>
            <person name="Miller A.N."/>
            <person name="Grigoriev I.V."/>
            <person name="Debuchy R."/>
            <person name="Gladieux P."/>
            <person name="Thoren M.H."/>
            <person name="Johannesson H."/>
        </authorList>
    </citation>
    <scope>NUCLEOTIDE SEQUENCE</scope>
    <source>
        <strain evidence="2">8032-3</strain>
    </source>
</reference>
<feature type="chain" id="PRO_5042496715" evidence="1">
    <location>
        <begin position="19"/>
        <end position="728"/>
    </location>
</feature>
<dbReference type="RefSeq" id="XP_060278139.1">
    <property type="nucleotide sequence ID" value="XM_060432928.1"/>
</dbReference>